<organism evidence="1">
    <name type="scientific">marine sediment metagenome</name>
    <dbReference type="NCBI Taxonomy" id="412755"/>
    <lineage>
        <taxon>unclassified sequences</taxon>
        <taxon>metagenomes</taxon>
        <taxon>ecological metagenomes</taxon>
    </lineage>
</organism>
<dbReference type="EMBL" id="BARS01008887">
    <property type="protein sequence ID" value="GAF67778.1"/>
    <property type="molecule type" value="Genomic_DNA"/>
</dbReference>
<sequence>MMPAWPYGFVPLRLEEFEEYERLKELYDNETEAEIPVEDLIRAYERLKSVKNWYLMFNQNIDSEAVKDKLWEILKVA</sequence>
<protein>
    <submittedName>
        <fullName evidence="1">Uncharacterized protein</fullName>
    </submittedName>
</protein>
<name>X0RG75_9ZZZZ</name>
<reference evidence="1" key="1">
    <citation type="journal article" date="2014" name="Front. Microbiol.">
        <title>High frequency of phylogenetically diverse reductive dehalogenase-homologous genes in deep subseafloor sedimentary metagenomes.</title>
        <authorList>
            <person name="Kawai M."/>
            <person name="Futagami T."/>
            <person name="Toyoda A."/>
            <person name="Takaki Y."/>
            <person name="Nishi S."/>
            <person name="Hori S."/>
            <person name="Arai W."/>
            <person name="Tsubouchi T."/>
            <person name="Morono Y."/>
            <person name="Uchiyama I."/>
            <person name="Ito T."/>
            <person name="Fujiyama A."/>
            <person name="Inagaki F."/>
            <person name="Takami H."/>
        </authorList>
    </citation>
    <scope>NUCLEOTIDE SEQUENCE</scope>
    <source>
        <strain evidence="1">Expedition CK06-06</strain>
    </source>
</reference>
<gene>
    <name evidence="1" type="ORF">S01H1_16842</name>
</gene>
<comment type="caution">
    <text evidence="1">The sequence shown here is derived from an EMBL/GenBank/DDBJ whole genome shotgun (WGS) entry which is preliminary data.</text>
</comment>
<dbReference type="AlphaFoldDB" id="X0RG75"/>
<accession>X0RG75</accession>
<proteinExistence type="predicted"/>
<evidence type="ECO:0000313" key="1">
    <source>
        <dbReference type="EMBL" id="GAF67778.1"/>
    </source>
</evidence>